<reference evidence="5 6" key="1">
    <citation type="submission" date="2018-05" db="EMBL/GenBank/DDBJ databases">
        <authorList>
            <consortium name="IHU Genomes"/>
        </authorList>
    </citation>
    <scope>NUCLEOTIDE SEQUENCE [LARGE SCALE GENOMIC DNA]</scope>
    <source>
        <strain evidence="5 6">P7336</strain>
    </source>
</reference>
<dbReference type="EMBL" id="UEGW01000001">
    <property type="protein sequence ID" value="SRX94379.1"/>
    <property type="molecule type" value="Genomic_DNA"/>
</dbReference>
<dbReference type="Pfam" id="PF00440">
    <property type="entry name" value="TetR_N"/>
    <property type="match status" value="2"/>
</dbReference>
<dbReference type="InterPro" id="IPR001647">
    <property type="entry name" value="HTH_TetR"/>
</dbReference>
<feature type="domain" description="HTH tetR-type" evidence="4">
    <location>
        <begin position="22"/>
        <end position="82"/>
    </location>
</feature>
<dbReference type="PRINTS" id="PR00455">
    <property type="entry name" value="HTHTETR"/>
</dbReference>
<keyword evidence="1 2" id="KW-0238">DNA-binding</keyword>
<sequence length="401" mass="43852">MAPVGGGGKSVATRPARGTRPRNRRRLIIEAAADLFYKRGYGDVTMSEVAEAVAIGPSALYRHFRGKDDLLEAVVEDSLDNLEDALRAVDTSADIAETLAGVILQRRSVGVLWRREARYLTAQGRRRLRTIARRIGQRLAAHIRQLRPNLGSAEADLLAWCALGVANSVSFHRLSLPEPAFTALLSELIAMPLHADVDLFPADHGEHHSALAVRSRREAILSAATILFAEKGFSATSIDDIGAAVGIAGPSVYNHFAAKTDILSAAIFRGNESLWRDFSRAVAGAADPASALARVVHSYQVFAFENPYLVATLLSETAYLPEPDCRNARRAQREYIDEWVHLATQVHLNWTPIEARIRIQACQMMINDVVQIRHLRSFAGINATLADIAGNLLEVTPSNQS</sequence>
<evidence type="ECO:0000259" key="4">
    <source>
        <dbReference type="PROSITE" id="PS50977"/>
    </source>
</evidence>
<organism evidence="5 6">
    <name type="scientific">Mycobacterium shimoidei</name>
    <dbReference type="NCBI Taxonomy" id="29313"/>
    <lineage>
        <taxon>Bacteria</taxon>
        <taxon>Bacillati</taxon>
        <taxon>Actinomycetota</taxon>
        <taxon>Actinomycetes</taxon>
        <taxon>Mycobacteriales</taxon>
        <taxon>Mycobacteriaceae</taxon>
        <taxon>Mycobacterium</taxon>
    </lineage>
</organism>
<dbReference type="Gene3D" id="1.10.10.60">
    <property type="entry name" value="Homeodomain-like"/>
    <property type="match status" value="2"/>
</dbReference>
<name>A0A375YZQ5_MYCSH</name>
<dbReference type="PROSITE" id="PS50977">
    <property type="entry name" value="HTH_TETR_2"/>
    <property type="match status" value="2"/>
</dbReference>
<evidence type="ECO:0000313" key="5">
    <source>
        <dbReference type="EMBL" id="SRX94379.1"/>
    </source>
</evidence>
<dbReference type="GO" id="GO:0000976">
    <property type="term" value="F:transcription cis-regulatory region binding"/>
    <property type="evidence" value="ECO:0007669"/>
    <property type="project" value="TreeGrafter"/>
</dbReference>
<feature type="DNA-binding region" description="H-T-H motif" evidence="2">
    <location>
        <begin position="45"/>
        <end position="64"/>
    </location>
</feature>
<dbReference type="InterPro" id="IPR023772">
    <property type="entry name" value="DNA-bd_HTH_TetR-type_CS"/>
</dbReference>
<dbReference type="Proteomes" id="UP000252015">
    <property type="component" value="Unassembled WGS sequence"/>
</dbReference>
<evidence type="ECO:0000256" key="3">
    <source>
        <dbReference type="SAM" id="MobiDB-lite"/>
    </source>
</evidence>
<accession>A0A375YZQ5</accession>
<dbReference type="PANTHER" id="PTHR30055:SF237">
    <property type="entry name" value="TRANSCRIPTIONAL REPRESSOR MCE3R"/>
    <property type="match status" value="1"/>
</dbReference>
<evidence type="ECO:0000256" key="1">
    <source>
        <dbReference type="ARBA" id="ARBA00023125"/>
    </source>
</evidence>
<dbReference type="PROSITE" id="PS01081">
    <property type="entry name" value="HTH_TETR_1"/>
    <property type="match status" value="1"/>
</dbReference>
<feature type="DNA-binding region" description="H-T-H motif" evidence="2">
    <location>
        <begin position="237"/>
        <end position="256"/>
    </location>
</feature>
<dbReference type="Gene3D" id="1.10.357.10">
    <property type="entry name" value="Tetracycline Repressor, domain 2"/>
    <property type="match status" value="2"/>
</dbReference>
<dbReference type="PANTHER" id="PTHR30055">
    <property type="entry name" value="HTH-TYPE TRANSCRIPTIONAL REGULATOR RUTR"/>
    <property type="match status" value="1"/>
</dbReference>
<dbReference type="RefSeq" id="WP_113963870.1">
    <property type="nucleotide sequence ID" value="NZ_UEGW01000001.1"/>
</dbReference>
<dbReference type="GO" id="GO:0003700">
    <property type="term" value="F:DNA-binding transcription factor activity"/>
    <property type="evidence" value="ECO:0007669"/>
    <property type="project" value="TreeGrafter"/>
</dbReference>
<gene>
    <name evidence="5" type="ORF">MSP7336_02633</name>
</gene>
<dbReference type="InterPro" id="IPR009057">
    <property type="entry name" value="Homeodomain-like_sf"/>
</dbReference>
<dbReference type="AlphaFoldDB" id="A0A375YZQ5"/>
<dbReference type="InterPro" id="IPR050109">
    <property type="entry name" value="HTH-type_TetR-like_transc_reg"/>
</dbReference>
<dbReference type="STRING" id="29313.BHQ16_02430"/>
<dbReference type="SUPFAM" id="SSF46689">
    <property type="entry name" value="Homeodomain-like"/>
    <property type="match status" value="2"/>
</dbReference>
<evidence type="ECO:0000256" key="2">
    <source>
        <dbReference type="PROSITE-ProRule" id="PRU00335"/>
    </source>
</evidence>
<keyword evidence="6" id="KW-1185">Reference proteome</keyword>
<proteinExistence type="predicted"/>
<protein>
    <submittedName>
        <fullName evidence="5">TetR family transcriptional regulator [Nocardia brasiliensis ATCC]</fullName>
    </submittedName>
</protein>
<feature type="region of interest" description="Disordered" evidence="3">
    <location>
        <begin position="1"/>
        <end position="20"/>
    </location>
</feature>
<evidence type="ECO:0000313" key="6">
    <source>
        <dbReference type="Proteomes" id="UP000252015"/>
    </source>
</evidence>
<feature type="domain" description="HTH tetR-type" evidence="4">
    <location>
        <begin position="214"/>
        <end position="274"/>
    </location>
</feature>